<evidence type="ECO:0000256" key="3">
    <source>
        <dbReference type="ARBA" id="ARBA00009337"/>
    </source>
</evidence>
<feature type="transmembrane region" description="Helical" evidence="13">
    <location>
        <begin position="413"/>
        <end position="434"/>
    </location>
</feature>
<dbReference type="GO" id="GO:0005886">
    <property type="term" value="C:plasma membrane"/>
    <property type="evidence" value="ECO:0007669"/>
    <property type="project" value="UniProtKB-SubCell"/>
</dbReference>
<dbReference type="InterPro" id="IPR029044">
    <property type="entry name" value="Nucleotide-diphossugar_trans"/>
</dbReference>
<evidence type="ECO:0000259" key="14">
    <source>
        <dbReference type="Pfam" id="PF13632"/>
    </source>
</evidence>
<dbReference type="CDD" id="cd04191">
    <property type="entry name" value="Glucan_BSP_MdoH"/>
    <property type="match status" value="1"/>
</dbReference>
<evidence type="ECO:0000256" key="13">
    <source>
        <dbReference type="SAM" id="Phobius"/>
    </source>
</evidence>
<feature type="transmembrane region" description="Helical" evidence="13">
    <location>
        <begin position="54"/>
        <end position="75"/>
    </location>
</feature>
<evidence type="ECO:0000256" key="2">
    <source>
        <dbReference type="ARBA" id="ARBA00005001"/>
    </source>
</evidence>
<keyword evidence="6" id="KW-0997">Cell inner membrane</keyword>
<evidence type="ECO:0000256" key="5">
    <source>
        <dbReference type="ARBA" id="ARBA00022475"/>
    </source>
</evidence>
<evidence type="ECO:0000256" key="11">
    <source>
        <dbReference type="ARBA" id="ARBA00023136"/>
    </source>
</evidence>
<dbReference type="InterPro" id="IPR001173">
    <property type="entry name" value="Glyco_trans_2-like"/>
</dbReference>
<evidence type="ECO:0000256" key="10">
    <source>
        <dbReference type="ARBA" id="ARBA00022989"/>
    </source>
</evidence>
<feature type="transmembrane region" description="Helical" evidence="13">
    <location>
        <begin position="464"/>
        <end position="484"/>
    </location>
</feature>
<dbReference type="GO" id="GO:0016758">
    <property type="term" value="F:hexosyltransferase activity"/>
    <property type="evidence" value="ECO:0007669"/>
    <property type="project" value="TreeGrafter"/>
</dbReference>
<name>A0A3M6QMK3_9BURK</name>
<accession>A0A3M6QMK3</accession>
<dbReference type="Gene3D" id="3.90.550.10">
    <property type="entry name" value="Spore Coat Polysaccharide Biosynthesis Protein SpsA, Chain A"/>
    <property type="match status" value="1"/>
</dbReference>
<evidence type="ECO:0000256" key="8">
    <source>
        <dbReference type="ARBA" id="ARBA00022679"/>
    </source>
</evidence>
<dbReference type="RefSeq" id="WP_122231692.1">
    <property type="nucleotide sequence ID" value="NZ_RDQO01000006.1"/>
</dbReference>
<keyword evidence="9 13" id="KW-0812">Transmembrane</keyword>
<feature type="region of interest" description="Disordered" evidence="12">
    <location>
        <begin position="1"/>
        <end position="45"/>
    </location>
</feature>
<evidence type="ECO:0000256" key="4">
    <source>
        <dbReference type="ARBA" id="ARBA00020585"/>
    </source>
</evidence>
<comment type="similarity">
    <text evidence="3">Belongs to the glycosyltransferase 2 family. OpgH subfamily.</text>
</comment>
<keyword evidence="10 13" id="KW-1133">Transmembrane helix</keyword>
<dbReference type="PANTHER" id="PTHR43867">
    <property type="entry name" value="CELLULOSE SYNTHASE CATALYTIC SUBUNIT A [UDP-FORMING]"/>
    <property type="match status" value="1"/>
</dbReference>
<keyword evidence="5" id="KW-1003">Cell membrane</keyword>
<dbReference type="Proteomes" id="UP000278006">
    <property type="component" value="Unassembled WGS sequence"/>
</dbReference>
<dbReference type="OrthoDB" id="9775281at2"/>
<dbReference type="SUPFAM" id="SSF53448">
    <property type="entry name" value="Nucleotide-diphospho-sugar transferases"/>
    <property type="match status" value="1"/>
</dbReference>
<dbReference type="Pfam" id="PF13632">
    <property type="entry name" value="Glyco_trans_2_3"/>
    <property type="match status" value="1"/>
</dbReference>
<keyword evidence="7" id="KW-0328">Glycosyltransferase</keyword>
<dbReference type="EMBL" id="RDQO01000006">
    <property type="protein sequence ID" value="RMX03632.1"/>
    <property type="molecule type" value="Genomic_DNA"/>
</dbReference>
<dbReference type="PANTHER" id="PTHR43867:SF5">
    <property type="entry name" value="GLUCANS BIOSYNTHESIS GLUCOSYLTRANSFERASE H"/>
    <property type="match status" value="1"/>
</dbReference>
<comment type="pathway">
    <text evidence="2">Glycan metabolism; osmoregulated periplasmic glucan (OPG) biosynthesis.</text>
</comment>
<dbReference type="NCBIfam" id="NF003958">
    <property type="entry name" value="PRK05454.2-1"/>
    <property type="match status" value="1"/>
</dbReference>
<comment type="caution">
    <text evidence="15">The sequence shown here is derived from an EMBL/GenBank/DDBJ whole genome shotgun (WGS) entry which is preliminary data.</text>
</comment>
<keyword evidence="11 13" id="KW-0472">Membrane</keyword>
<organism evidence="15 16">
    <name type="scientific">Corticibacter populi</name>
    <dbReference type="NCBI Taxonomy" id="1550736"/>
    <lineage>
        <taxon>Bacteria</taxon>
        <taxon>Pseudomonadati</taxon>
        <taxon>Pseudomonadota</taxon>
        <taxon>Betaproteobacteria</taxon>
        <taxon>Burkholderiales</taxon>
        <taxon>Comamonadaceae</taxon>
        <taxon>Corticibacter</taxon>
    </lineage>
</organism>
<sequence>MTNSDAACPQGAAPLRGMPPVQASPMPAQDLRRRPARSSGPAPRRSPGVFWRRWGVLLPALALAMLGGYEMHAVLALDGMTVLEWCMLVLFISTFSPIALAAVSGLAGLLRQWLLQRRLRSQPLVEPGFRPEGRTAVLMPCYNEDSASIAAALHAMMEDLQSRFGPEALQWFDWFLLSDTRIPERALQEEQAVSLLRERWQERGAGIYYRRRLHNTDSKSGNLHQFCEAWGARYDYLLTLDADSLMSAESVVALVQRIERNPQAGLVQTVPHLIEGVSLTARLQQFANAVYGPVVASGLAAWSNPEGNYWGHNAIIRRSAFMEAAGLPHLPGKPPFGGAILSHDFVEAALLRRAGWQVLMADDIGGSYEEAPPSIVDLAIRDRRWCQGNLQHAKVIGARGFHWVSRMHLLTGILSYCSSVLWMLLISVGVLMAMQAQYIRPEYFSADSFLPVWPRQDAPRSLRLFVVTMLVLLVPKMLGLLLYLCNGPLRRSVGGGLRLVKNVLFETLLSVLIAPIMMCVHTGAVFSVLLGRNAKWTTQRRDDGTLPWRQLIHRHRWHMLLGVALAVIAGLNSWALVAWLSPMLVGLLLAVPLSAWTASPAIGRWFSQRGWLQTPEERQQPAVLQVRERVAGDYQQRIGSTPPLADQLAQPALVQRHLALTWATPVPRGQISADQALARAKLADARTQAEALGWLTEKELGLVLGEPGLFRVLVALPAAVPAA</sequence>
<protein>
    <recommendedName>
        <fullName evidence="4">Glucans biosynthesis glucosyltransferase H</fullName>
    </recommendedName>
</protein>
<reference evidence="15 16" key="1">
    <citation type="submission" date="2018-10" db="EMBL/GenBank/DDBJ databases">
        <title>Draft genome of Cortibacter populi DSM10536.</title>
        <authorList>
            <person name="Bernier A.-M."/>
            <person name="Bernard K."/>
        </authorList>
    </citation>
    <scope>NUCLEOTIDE SEQUENCE [LARGE SCALE GENOMIC DNA]</scope>
    <source>
        <strain evidence="15 16">DSM 105136</strain>
    </source>
</reference>
<dbReference type="AlphaFoldDB" id="A0A3M6QMK3"/>
<dbReference type="NCBIfam" id="NF003956">
    <property type="entry name" value="PRK05454.1-3"/>
    <property type="match status" value="1"/>
</dbReference>
<gene>
    <name evidence="15" type="primary">mdoH</name>
    <name evidence="15" type="ORF">D8I35_16780</name>
</gene>
<feature type="transmembrane region" description="Helical" evidence="13">
    <location>
        <begin position="557"/>
        <end position="577"/>
    </location>
</feature>
<keyword evidence="8 15" id="KW-0808">Transferase</keyword>
<keyword evidence="16" id="KW-1185">Reference proteome</keyword>
<evidence type="ECO:0000256" key="7">
    <source>
        <dbReference type="ARBA" id="ARBA00022676"/>
    </source>
</evidence>
<proteinExistence type="inferred from homology"/>
<feature type="domain" description="Glycosyltransferase 2-like" evidence="14">
    <location>
        <begin position="237"/>
        <end position="449"/>
    </location>
</feature>
<evidence type="ECO:0000313" key="15">
    <source>
        <dbReference type="EMBL" id="RMX03632.1"/>
    </source>
</evidence>
<evidence type="ECO:0000256" key="1">
    <source>
        <dbReference type="ARBA" id="ARBA00004429"/>
    </source>
</evidence>
<comment type="subcellular location">
    <subcellularLocation>
        <location evidence="1">Cell inner membrane</location>
        <topology evidence="1">Multi-pass membrane protein</topology>
    </subcellularLocation>
</comment>
<evidence type="ECO:0000256" key="6">
    <source>
        <dbReference type="ARBA" id="ARBA00022519"/>
    </source>
</evidence>
<dbReference type="NCBIfam" id="NF003962">
    <property type="entry name" value="PRK05454.2-5"/>
    <property type="match status" value="1"/>
</dbReference>
<evidence type="ECO:0000256" key="9">
    <source>
        <dbReference type="ARBA" id="ARBA00022692"/>
    </source>
</evidence>
<feature type="transmembrane region" description="Helical" evidence="13">
    <location>
        <begin position="504"/>
        <end position="531"/>
    </location>
</feature>
<evidence type="ECO:0000256" key="12">
    <source>
        <dbReference type="SAM" id="MobiDB-lite"/>
    </source>
</evidence>
<feature type="transmembrane region" description="Helical" evidence="13">
    <location>
        <begin position="87"/>
        <end position="110"/>
    </location>
</feature>
<dbReference type="InterPro" id="IPR050321">
    <property type="entry name" value="Glycosyltr_2/OpgH_subfam"/>
</dbReference>
<evidence type="ECO:0000313" key="16">
    <source>
        <dbReference type="Proteomes" id="UP000278006"/>
    </source>
</evidence>